<feature type="region of interest" description="Disordered" evidence="1">
    <location>
        <begin position="212"/>
        <end position="234"/>
    </location>
</feature>
<protein>
    <recommendedName>
        <fullName evidence="3">C-type lectin domain-containing protein</fullName>
    </recommendedName>
</protein>
<sequence length="454" mass="50961">MSSQRFCESCSIRKIVKFILFSVFAVSVLFGIALAAGVTTVKITEDKTKPDQITTTSPEIDGNLEFACDGSARISIENVLWEHRTYNEEIQKYSDWCIFIPKEPRSRVPYSAQCAIFAALPISLHDDELQKAFESTRAEKNIEIIEFGGETNRRGDFSWFDGSDVDFMEEEINSGSGELYLDSAGWEVKSVARNASAHFACYIDLKSTTTTTQISSSSSSSTSPTLSSTIPTSTIQTNQSTTISTTATTEETTIGWSYCDSSNKYSNPRTNKIVIQDADKADILWTNTPIYDGANNQFKNWCVFIPRESRQIGVSLENHCGLFFAQALSIHDSKLQSAIELGMIYFKKLYSLMIVLREHSEIAMVSVGGQKQSRNEDFSWDDKTVVDYKERQLNGRNVGTGQLTYSRQMGFSGKWELISNEEETIKFSHFACYQRLQENEGSAEIIDDFIDGLL</sequence>
<reference evidence="2" key="1">
    <citation type="journal article" date="2004" name="Nature">
        <title>Hox cluster disintegration with persistent anteroposterior order of expression in Oikopleura dioica.</title>
        <authorList>
            <person name="Seo H.C."/>
            <person name="Edvardsen R.B."/>
            <person name="Maeland A.D."/>
            <person name="Bjordal M."/>
            <person name="Jensen M.F."/>
            <person name="Hansen A."/>
            <person name="Flaat M."/>
            <person name="Weissenbach J."/>
            <person name="Lehrach H."/>
            <person name="Wincker P."/>
            <person name="Reinhardt R."/>
            <person name="Chourrout D."/>
        </authorList>
    </citation>
    <scope>NUCLEOTIDE SEQUENCE</scope>
</reference>
<evidence type="ECO:0000313" key="2">
    <source>
        <dbReference type="EMBL" id="AAT47839.1"/>
    </source>
</evidence>
<proteinExistence type="predicted"/>
<dbReference type="AlphaFoldDB" id="Q66S73"/>
<name>Q66S73_OIKDI</name>
<accession>Q66S73</accession>
<reference evidence="2" key="2">
    <citation type="journal article" date="2005" name="Curr. Biol.">
        <title>Remodelling of the homeobox gene complement in the tunicate Oikopleura dioica.</title>
        <authorList>
            <person name="Edvardsen R.B."/>
            <person name="Seo H.C."/>
            <person name="Jensen M.F."/>
            <person name="Mialon A."/>
            <person name="Mikhaleva J."/>
            <person name="Bjordal M."/>
            <person name="Cartry J."/>
            <person name="Reinhardt R."/>
            <person name="Weissenbach J."/>
            <person name="Wincker P."/>
            <person name="Chourrout D."/>
        </authorList>
    </citation>
    <scope>NUCLEOTIDE SEQUENCE</scope>
</reference>
<dbReference type="EMBL" id="AY613855">
    <property type="protein sequence ID" value="AAT47839.1"/>
    <property type="molecule type" value="Genomic_DNA"/>
</dbReference>
<evidence type="ECO:0008006" key="3">
    <source>
        <dbReference type="Google" id="ProtNLM"/>
    </source>
</evidence>
<evidence type="ECO:0000256" key="1">
    <source>
        <dbReference type="SAM" id="MobiDB-lite"/>
    </source>
</evidence>
<gene>
    <name evidence="2" type="ORF">007-20</name>
</gene>
<organism evidence="2">
    <name type="scientific">Oikopleura dioica</name>
    <name type="common">Tunicate</name>
    <dbReference type="NCBI Taxonomy" id="34765"/>
    <lineage>
        <taxon>Eukaryota</taxon>
        <taxon>Metazoa</taxon>
        <taxon>Chordata</taxon>
        <taxon>Tunicata</taxon>
        <taxon>Appendicularia</taxon>
        <taxon>Copelata</taxon>
        <taxon>Oikopleuridae</taxon>
        <taxon>Oikopleura</taxon>
    </lineage>
</organism>